<dbReference type="AlphaFoldDB" id="U7DD98"/>
<dbReference type="STRING" id="1313304.CALK_0633"/>
<dbReference type="Proteomes" id="UP000017148">
    <property type="component" value="Unassembled WGS sequence"/>
</dbReference>
<organism evidence="1 2">
    <name type="scientific">Chitinivibrio alkaliphilus ACht1</name>
    <dbReference type="NCBI Taxonomy" id="1313304"/>
    <lineage>
        <taxon>Bacteria</taxon>
        <taxon>Pseudomonadati</taxon>
        <taxon>Fibrobacterota</taxon>
        <taxon>Chitinivibrionia</taxon>
        <taxon>Chitinivibrionales</taxon>
        <taxon>Chitinivibrionaceae</taxon>
        <taxon>Chitinivibrio</taxon>
    </lineage>
</organism>
<comment type="caution">
    <text evidence="1">The sequence shown here is derived from an EMBL/GenBank/DDBJ whole genome shotgun (WGS) entry which is preliminary data.</text>
</comment>
<dbReference type="EMBL" id="ASJR01000004">
    <property type="protein sequence ID" value="ERP38856.1"/>
    <property type="molecule type" value="Genomic_DNA"/>
</dbReference>
<proteinExistence type="predicted"/>
<evidence type="ECO:0000313" key="1">
    <source>
        <dbReference type="EMBL" id="ERP38856.1"/>
    </source>
</evidence>
<dbReference type="RefSeq" id="WP_022636155.1">
    <property type="nucleotide sequence ID" value="NZ_ASJR01000004.1"/>
</dbReference>
<name>U7DD98_9BACT</name>
<accession>U7DD98</accession>
<gene>
    <name evidence="1" type="ORF">CALK_0633</name>
</gene>
<evidence type="ECO:0000313" key="2">
    <source>
        <dbReference type="Proteomes" id="UP000017148"/>
    </source>
</evidence>
<sequence length="62" mass="6929">MILSEARALEIARINEAMQDNPAYIQLQAMEALKEISQDEGSKIYFMNGESPSPLPLMNMGQ</sequence>
<reference evidence="1 2" key="1">
    <citation type="journal article" date="2013" name="Environ. Microbiol.">
        <title>Genome analysis of Chitinivibrio alkaliphilus gen. nov., sp. nov., a novel extremely haloalkaliphilic anaerobic chitinolytic bacterium from the candidate phylum Termite Group 3.</title>
        <authorList>
            <person name="Sorokin D.Y."/>
            <person name="Gumerov V.M."/>
            <person name="Rakitin A.L."/>
            <person name="Beletsky A.V."/>
            <person name="Damste J.S."/>
            <person name="Muyzer G."/>
            <person name="Mardanov A.V."/>
            <person name="Ravin N.V."/>
        </authorList>
    </citation>
    <scope>NUCLEOTIDE SEQUENCE [LARGE SCALE GENOMIC DNA]</scope>
    <source>
        <strain evidence="1 2">ACht1</strain>
    </source>
</reference>
<keyword evidence="2" id="KW-1185">Reference proteome</keyword>
<protein>
    <submittedName>
        <fullName evidence="1">Uncharacterized protein</fullName>
    </submittedName>
</protein>